<accession>A0A4U8PYX8</accession>
<dbReference type="AlphaFoldDB" id="A0A4U8PYX8"/>
<feature type="compositionally biased region" description="Low complexity" evidence="2">
    <location>
        <begin position="38"/>
        <end position="60"/>
    </location>
</feature>
<feature type="chain" id="PRO_5039191937" evidence="3">
    <location>
        <begin position="24"/>
        <end position="564"/>
    </location>
</feature>
<evidence type="ECO:0000256" key="3">
    <source>
        <dbReference type="SAM" id="SignalP"/>
    </source>
</evidence>
<keyword evidence="4" id="KW-0449">Lipoprotein</keyword>
<evidence type="ECO:0000256" key="1">
    <source>
        <dbReference type="ARBA" id="ARBA00008520"/>
    </source>
</evidence>
<gene>
    <name evidence="4" type="primary">lipO_16</name>
    <name evidence="4" type="ORF">DSM106044_05652</name>
</gene>
<feature type="region of interest" description="Disordered" evidence="2">
    <location>
        <begin position="26"/>
        <end position="61"/>
    </location>
</feature>
<dbReference type="InterPro" id="IPR050490">
    <property type="entry name" value="Bact_solute-bd_prot1"/>
</dbReference>
<dbReference type="RefSeq" id="WP_027294945.1">
    <property type="nucleotide sequence ID" value="NZ_CAUSDN010000022.1"/>
</dbReference>
<protein>
    <submittedName>
        <fullName evidence="4">Lipoprotein LplA</fullName>
    </submittedName>
</protein>
<dbReference type="PANTHER" id="PTHR43649:SF31">
    <property type="entry name" value="SN-GLYCEROL-3-PHOSPHATE-BINDING PERIPLASMIC PROTEIN UGPB"/>
    <property type="match status" value="1"/>
</dbReference>
<keyword evidence="5" id="KW-1185">Reference proteome</keyword>
<name>A0A4U8PYX8_9FIRM</name>
<evidence type="ECO:0000256" key="2">
    <source>
        <dbReference type="SAM" id="MobiDB-lite"/>
    </source>
</evidence>
<dbReference type="Proteomes" id="UP000306509">
    <property type="component" value="Unassembled WGS sequence"/>
</dbReference>
<feature type="signal peptide" evidence="3">
    <location>
        <begin position="1"/>
        <end position="23"/>
    </location>
</feature>
<keyword evidence="3" id="KW-0732">Signal</keyword>
<organism evidence="4 5">
    <name type="scientific">Robinsoniella peoriensis</name>
    <dbReference type="NCBI Taxonomy" id="180332"/>
    <lineage>
        <taxon>Bacteria</taxon>
        <taxon>Bacillati</taxon>
        <taxon>Bacillota</taxon>
        <taxon>Clostridia</taxon>
        <taxon>Lachnospirales</taxon>
        <taxon>Lachnospiraceae</taxon>
        <taxon>Robinsoniella</taxon>
    </lineage>
</organism>
<evidence type="ECO:0000313" key="5">
    <source>
        <dbReference type="Proteomes" id="UP000306509"/>
    </source>
</evidence>
<dbReference type="SUPFAM" id="SSF53850">
    <property type="entry name" value="Periplasmic binding protein-like II"/>
    <property type="match status" value="1"/>
</dbReference>
<dbReference type="Gene3D" id="3.40.190.10">
    <property type="entry name" value="Periplasmic binding protein-like II"/>
    <property type="match status" value="2"/>
</dbReference>
<proteinExistence type="inferred from homology"/>
<dbReference type="STRING" id="180332.GCA_000797495_03008"/>
<comment type="similarity">
    <text evidence="1">Belongs to the bacterial solute-binding protein 1 family.</text>
</comment>
<sequence precursor="true">MRKNFRNQVALGLAAVLAASALAGCGGSDGKTTEAAKTEGTQAEAATGDTAGGETAASGESGDRMTISVMGIDWGYGPLANSEMEQYWEDMFDVNLEIEWVNYQDFDQKVNTLIAADSMPDVIQVSKQGNGSYYYPVFTQAVEAGSFVDMTPYLFDNGNGIAETNAVMKNWDENMWDQARYNGGIYILPRSKAESGQNSGIEVRKDLMEKYNFTEEPKTMEELKTWLIDLSKAASEGEGKKIYALEYFDDDFMNDRIKAFAVAFTGQSDWSVNENGEFEYMQFKDEYINFLNWMKDLYDAGVIDPEFALANADTSKWKAGNSVAYLTAWYNWNQSADLTSNKIFDESTGPELKAWCLMPVKGDKAYTVSPNYTDIDSCIAISAKCSDEKIKKIMEVFNATEETHPGYDSVIMDGVQDIHYTLKEDGTKNTDDETFKKKRQDGYVGAWNQIFLKKDADQINDKFMKDGTKRASDENIAKVKEIKEFVYSDLKETGMKNAISNLQSATYNNNWNVLTDDVNTLCAQYIMGQIGETEWKTFVQGIVDSADYKAIQQEFKDAAAEAAK</sequence>
<reference evidence="4 5" key="1">
    <citation type="journal article" date="2019" name="Anaerobe">
        <title>Detection of Robinsoniella peoriensis in multiple bone samples of a trauma patient.</title>
        <authorList>
            <person name="Schrottner P."/>
            <person name="Hartwich K."/>
            <person name="Bunk B."/>
            <person name="Schober I."/>
            <person name="Helbig S."/>
            <person name="Rudolph W.W."/>
            <person name="Gunzer F."/>
        </authorList>
    </citation>
    <scope>NUCLEOTIDE SEQUENCE [LARGE SCALE GENOMIC DNA]</scope>
    <source>
        <strain evidence="4 5">DSM 106044</strain>
    </source>
</reference>
<evidence type="ECO:0000313" key="4">
    <source>
        <dbReference type="EMBL" id="TLC97569.1"/>
    </source>
</evidence>
<dbReference type="EMBL" id="QGQD01000118">
    <property type="protein sequence ID" value="TLC97569.1"/>
    <property type="molecule type" value="Genomic_DNA"/>
</dbReference>
<dbReference type="PROSITE" id="PS51257">
    <property type="entry name" value="PROKAR_LIPOPROTEIN"/>
    <property type="match status" value="1"/>
</dbReference>
<dbReference type="PANTHER" id="PTHR43649">
    <property type="entry name" value="ARABINOSE-BINDING PROTEIN-RELATED"/>
    <property type="match status" value="1"/>
</dbReference>
<comment type="caution">
    <text evidence="4">The sequence shown here is derived from an EMBL/GenBank/DDBJ whole genome shotgun (WGS) entry which is preliminary data.</text>
</comment>